<dbReference type="STRING" id="553175.POREN0001_0140"/>
<reference evidence="4 5" key="1">
    <citation type="submission" date="2009-04" db="EMBL/GenBank/DDBJ databases">
        <authorList>
            <person name="Sebastian Y."/>
            <person name="Madupu R."/>
            <person name="Durkin A.S."/>
            <person name="Torralba M."/>
            <person name="Methe B."/>
            <person name="Sutton G.G."/>
            <person name="Strausberg R.L."/>
            <person name="Nelson K.E."/>
        </authorList>
    </citation>
    <scope>NUCLEOTIDE SEQUENCE [LARGE SCALE GENOMIC DNA]</scope>
    <source>
        <strain evidence="5">ATCC 35406 / BCRC 14492 / JCM 8526 / NCTC 13058 / HG 370</strain>
    </source>
</reference>
<dbReference type="Gene3D" id="3.40.50.360">
    <property type="match status" value="1"/>
</dbReference>
<dbReference type="AlphaFoldDB" id="C3JC02"/>
<dbReference type="PIRSF" id="PIRSF005243">
    <property type="entry name" value="ROO"/>
    <property type="match status" value="1"/>
</dbReference>
<dbReference type="SUPFAM" id="SSF52218">
    <property type="entry name" value="Flavoproteins"/>
    <property type="match status" value="1"/>
</dbReference>
<dbReference type="GO" id="GO:0010181">
    <property type="term" value="F:FMN binding"/>
    <property type="evidence" value="ECO:0007669"/>
    <property type="project" value="InterPro"/>
</dbReference>
<dbReference type="RefSeq" id="WP_004334422.1">
    <property type="nucleotide sequence ID" value="NZ_ACNN01000028.1"/>
</dbReference>
<dbReference type="InterPro" id="IPR001279">
    <property type="entry name" value="Metallo-B-lactamas"/>
</dbReference>
<accession>C3JC02</accession>
<dbReference type="Gene3D" id="3.60.15.10">
    <property type="entry name" value="Ribonuclease Z/Hydroxyacylglutathione hydrolase-like"/>
    <property type="match status" value="1"/>
</dbReference>
<dbReference type="InterPro" id="IPR045761">
    <property type="entry name" value="ODP_dom"/>
</dbReference>
<dbReference type="InterPro" id="IPR001226">
    <property type="entry name" value="Flavodoxin_CS"/>
</dbReference>
<dbReference type="Pfam" id="PF19583">
    <property type="entry name" value="ODP"/>
    <property type="match status" value="1"/>
</dbReference>
<feature type="domain" description="Flavodoxin-like" evidence="3">
    <location>
        <begin position="256"/>
        <end position="395"/>
    </location>
</feature>
<dbReference type="eggNOG" id="COG0426">
    <property type="taxonomic scope" value="Bacteria"/>
</dbReference>
<dbReference type="InterPro" id="IPR008254">
    <property type="entry name" value="Flavodoxin/NO_synth"/>
</dbReference>
<dbReference type="SMART" id="SM00849">
    <property type="entry name" value="Lactamase_B"/>
    <property type="match status" value="1"/>
</dbReference>
<dbReference type="PROSITE" id="PS50902">
    <property type="entry name" value="FLAVODOXIN_LIKE"/>
    <property type="match status" value="1"/>
</dbReference>
<comment type="similarity">
    <text evidence="2">In the N-terminal section; belongs to the zinc metallo-hydrolase group 3 family.</text>
</comment>
<keyword evidence="5" id="KW-1185">Reference proteome</keyword>
<dbReference type="CDD" id="cd07709">
    <property type="entry name" value="flavodiiron_proteins_MBL-fold"/>
    <property type="match status" value="1"/>
</dbReference>
<comment type="caution">
    <text evidence="4">The sequence shown here is derived from an EMBL/GenBank/DDBJ whole genome shotgun (WGS) entry which is preliminary data.</text>
</comment>
<evidence type="ECO:0000259" key="3">
    <source>
        <dbReference type="PROSITE" id="PS50902"/>
    </source>
</evidence>
<evidence type="ECO:0000313" key="4">
    <source>
        <dbReference type="EMBL" id="EEN82286.1"/>
    </source>
</evidence>
<evidence type="ECO:0000256" key="1">
    <source>
        <dbReference type="ARBA" id="ARBA00001917"/>
    </source>
</evidence>
<dbReference type="SUPFAM" id="SSF56281">
    <property type="entry name" value="Metallo-hydrolase/oxidoreductase"/>
    <property type="match status" value="1"/>
</dbReference>
<proteinExistence type="inferred from homology"/>
<dbReference type="PROSITE" id="PS00201">
    <property type="entry name" value="FLAVODOXIN"/>
    <property type="match status" value="1"/>
</dbReference>
<dbReference type="GO" id="GO:0046872">
    <property type="term" value="F:metal ion binding"/>
    <property type="evidence" value="ECO:0007669"/>
    <property type="project" value="InterPro"/>
</dbReference>
<gene>
    <name evidence="4" type="primary">fprA</name>
    <name evidence="4" type="ORF">POREN0001_0140</name>
</gene>
<dbReference type="Pfam" id="PF00258">
    <property type="entry name" value="Flavodoxin_1"/>
    <property type="match status" value="1"/>
</dbReference>
<dbReference type="InterPro" id="IPR016440">
    <property type="entry name" value="Rubredoxin-O_OxRdtase"/>
</dbReference>
<dbReference type="InterPro" id="IPR029039">
    <property type="entry name" value="Flavoprotein-like_sf"/>
</dbReference>
<dbReference type="InterPro" id="IPR036866">
    <property type="entry name" value="RibonucZ/Hydroxyglut_hydro"/>
</dbReference>
<dbReference type="Proteomes" id="UP000004295">
    <property type="component" value="Unassembled WGS sequence"/>
</dbReference>
<dbReference type="GO" id="GO:0016491">
    <property type="term" value="F:oxidoreductase activity"/>
    <property type="evidence" value="ECO:0007669"/>
    <property type="project" value="InterPro"/>
</dbReference>
<evidence type="ECO:0000313" key="5">
    <source>
        <dbReference type="Proteomes" id="UP000004295"/>
    </source>
</evidence>
<sequence length="405" mass="45869">MIPQINITPSIYYVGVNDRTKDLFESMWPLPHGVSYNSYLIVDEKITLIDTVDICYSEQFFRQIERIIGDRPIDYLVINHMEPDHSGSIGMLQRHYPNIQLVGNKKTFNMLQAYYPDLKAELITVNDGDTLSTGKHNLSFIMAPMVHWPEVMFTYDATEGVLFSADAFGTFGSLDSHVLDHKLSLEMYYTEMYRYYACIVGKYGPFVQKALTKVLGMNLTLNAICSTHGPVWTNEGFPRALAIYDQLSKYDTQKGAVVLYGSMYGNTTVMADTIARGLGEAGIKEVVCHDVSRTDPSYILRDLFRYRALVVGCPTYSNEIYMPIQNMLNMIRLREVKNHICAIFGSCSWAGQAVRKLTPFAEEMGWELIGTPLEQMGAPNEDDLNKAFELGKEVAARLHELYPEA</sequence>
<organism evidence="4 5">
    <name type="scientific">Porphyromonas endodontalis (strain ATCC 35406 / DSM 24491 / JCM 8526 / CCUG 16442 / BCRC 14492 / NCTC 13058 / HG 370)</name>
    <name type="common">Bacteroides endodontalis</name>
    <dbReference type="NCBI Taxonomy" id="553175"/>
    <lineage>
        <taxon>Bacteria</taxon>
        <taxon>Pseudomonadati</taxon>
        <taxon>Bacteroidota</taxon>
        <taxon>Bacteroidia</taxon>
        <taxon>Bacteroidales</taxon>
        <taxon>Porphyromonadaceae</taxon>
        <taxon>Porphyromonas</taxon>
    </lineage>
</organism>
<name>C3JC02_POREA</name>
<dbReference type="GeneID" id="93365864"/>
<dbReference type="EMBL" id="ACNN01000028">
    <property type="protein sequence ID" value="EEN82286.1"/>
    <property type="molecule type" value="Genomic_DNA"/>
</dbReference>
<comment type="cofactor">
    <cofactor evidence="1">
        <name>FMN</name>
        <dbReference type="ChEBI" id="CHEBI:58210"/>
    </cofactor>
</comment>
<dbReference type="GO" id="GO:0009055">
    <property type="term" value="F:electron transfer activity"/>
    <property type="evidence" value="ECO:0007669"/>
    <property type="project" value="InterPro"/>
</dbReference>
<dbReference type="PANTHER" id="PTHR43717">
    <property type="entry name" value="ANAEROBIC NITRIC OXIDE REDUCTASE FLAVORUBREDOXIN"/>
    <property type="match status" value="1"/>
</dbReference>
<evidence type="ECO:0000256" key="2">
    <source>
        <dbReference type="ARBA" id="ARBA00007121"/>
    </source>
</evidence>
<dbReference type="PANTHER" id="PTHR43717:SF1">
    <property type="entry name" value="ANAEROBIC NITRIC OXIDE REDUCTASE FLAVORUBREDOXIN"/>
    <property type="match status" value="1"/>
</dbReference>
<protein>
    <submittedName>
        <fullName evidence="4">Metallo-beta-lactamase domain protein</fullName>
    </submittedName>
</protein>